<feature type="transmembrane region" description="Helical" evidence="1">
    <location>
        <begin position="108"/>
        <end position="131"/>
    </location>
</feature>
<comment type="caution">
    <text evidence="3">The sequence shown here is derived from an EMBL/GenBank/DDBJ whole genome shotgun (WGS) entry which is preliminary data.</text>
</comment>
<dbReference type="EMBL" id="JAKWBI020000571">
    <property type="protein sequence ID" value="KAJ2893749.1"/>
    <property type="molecule type" value="Genomic_DNA"/>
</dbReference>
<evidence type="ECO:0000259" key="2">
    <source>
        <dbReference type="Pfam" id="PF18566"/>
    </source>
</evidence>
<proteinExistence type="predicted"/>
<keyword evidence="1" id="KW-1133">Transmembrane helix</keyword>
<sequence>MGNRANGQATTNGVSNGKLPGEYVRELIPPNVGQAAHRHLVQARTLAVWIAVAAVGVFLLYGSVVDMGPKGRAAALTLVFPGAGYIAAANLVSALLLVLTWALMPLALFAWFGAGAISFPLAVWVSSIFGAHLSTGNSVWDRAGLWTPAILSAAFALLNRMSNGERSAGNEKRESRNAFIAQELARVDQQVAQNSPPRNDRELDLQGLRLIQFLIDQAFQDINDWSGFTRIDQFQTSALRYQLYEMMYCLGLYQGTYAPNAHGCLNEALHRVVDKSLTPTAMNFWKWETLFGRLSTDFDPVVRGNTMVTGFLLQGLMLYTANTGDERYTRPGSLKFRVTDTLSHDYDLHTMREAMVKQWKENPYCMFPCEPNWIYTPCNFQGATGSIIYDRCFGTRDVDIVMPILGESLNRNFTDPSGSVVPIRSELTGFTIPGLVGADKMDPGNYRSNDRAMYPHLAQAAGEFGGDSLRRAALEKVVGGFGIVTTATGGKSLDLAKASTTMNYSYVRAALMRANDWRNVGPSETTLAGPILSSIPYPGVLVAKACSHDSQDLDLVLYPSSDNGTFTIGVSRLRPGKSYIVGDKTVTDDSHGEVSCPVLVSGRTQVHLVPAERDPVS</sequence>
<gene>
    <name evidence="3" type="ORF">MKZ38_008286</name>
</gene>
<accession>A0AAD5WP81</accession>
<protein>
    <recommendedName>
        <fullName evidence="2">Linalool dehydratase/isomerase domain-containing protein</fullName>
    </recommendedName>
</protein>
<evidence type="ECO:0000313" key="3">
    <source>
        <dbReference type="EMBL" id="KAJ2893749.1"/>
    </source>
</evidence>
<name>A0AAD5WP81_9PEZI</name>
<reference evidence="3" key="1">
    <citation type="submission" date="2022-07" db="EMBL/GenBank/DDBJ databases">
        <title>Draft genome sequence of Zalerion maritima ATCC 34329, a (micro)plastics degrading marine fungus.</title>
        <authorList>
            <person name="Paco A."/>
            <person name="Goncalves M.F.M."/>
            <person name="Rocha-Santos T.A.P."/>
            <person name="Alves A."/>
        </authorList>
    </citation>
    <scope>NUCLEOTIDE SEQUENCE</scope>
    <source>
        <strain evidence="3">ATCC 34329</strain>
    </source>
</reference>
<keyword evidence="1" id="KW-0812">Transmembrane</keyword>
<dbReference type="Proteomes" id="UP001201980">
    <property type="component" value="Unassembled WGS sequence"/>
</dbReference>
<dbReference type="AlphaFoldDB" id="A0AAD5WP81"/>
<dbReference type="InterPro" id="IPR041411">
    <property type="entry name" value="Ldi"/>
</dbReference>
<evidence type="ECO:0000256" key="1">
    <source>
        <dbReference type="SAM" id="Phobius"/>
    </source>
</evidence>
<feature type="domain" description="Linalool dehydratase/isomerase" evidence="2">
    <location>
        <begin position="240"/>
        <end position="434"/>
    </location>
</feature>
<feature type="transmembrane region" description="Helical" evidence="1">
    <location>
        <begin position="46"/>
        <end position="64"/>
    </location>
</feature>
<keyword evidence="1" id="KW-0472">Membrane</keyword>
<keyword evidence="4" id="KW-1185">Reference proteome</keyword>
<dbReference type="Pfam" id="PF18566">
    <property type="entry name" value="Ldi"/>
    <property type="match status" value="1"/>
</dbReference>
<organism evidence="3 4">
    <name type="scientific">Zalerion maritima</name>
    <dbReference type="NCBI Taxonomy" id="339359"/>
    <lineage>
        <taxon>Eukaryota</taxon>
        <taxon>Fungi</taxon>
        <taxon>Dikarya</taxon>
        <taxon>Ascomycota</taxon>
        <taxon>Pezizomycotina</taxon>
        <taxon>Sordariomycetes</taxon>
        <taxon>Lulworthiomycetidae</taxon>
        <taxon>Lulworthiales</taxon>
        <taxon>Lulworthiaceae</taxon>
        <taxon>Zalerion</taxon>
    </lineage>
</organism>
<evidence type="ECO:0000313" key="4">
    <source>
        <dbReference type="Proteomes" id="UP001201980"/>
    </source>
</evidence>
<feature type="transmembrane region" description="Helical" evidence="1">
    <location>
        <begin position="76"/>
        <end position="102"/>
    </location>
</feature>